<proteinExistence type="predicted"/>
<keyword evidence="2" id="KW-1133">Transmembrane helix</keyword>
<keyword evidence="2" id="KW-0472">Membrane</keyword>
<accession>A0A1H6DVG3</accession>
<dbReference type="RefSeq" id="WP_103889562.1">
    <property type="nucleotide sequence ID" value="NZ_FNVU01000019.1"/>
</dbReference>
<gene>
    <name evidence="3" type="ORF">SAMN05216223_119129</name>
</gene>
<protein>
    <submittedName>
        <fullName evidence="3">Uncharacterized protein</fullName>
    </submittedName>
</protein>
<feature type="compositionally biased region" description="Pro residues" evidence="1">
    <location>
        <begin position="14"/>
        <end position="33"/>
    </location>
</feature>
<keyword evidence="2" id="KW-0812">Transmembrane</keyword>
<feature type="transmembrane region" description="Helical" evidence="2">
    <location>
        <begin position="72"/>
        <end position="94"/>
    </location>
</feature>
<sequence>MTDETPRPAASGPPAEPDVAPPLPPAPPAPPALPVDAHGAGTEHPAYPAYPGFPGFPAEPAPPVAPRSRRGLALGLAAALVAVVAGGGVGYAVLHDKDGGTDAKPAAAPWTSPTPTATKAFGAKSGGSHYGSLRLMLLPIPTGYSPGPDVDQYGNDVTLDAEQARALVLGDEKGMSAKERKTVGAAVDDLHIEGAGMRTYTEAAGELVVQIRIVQMKNKEAARAQTDYFSAFTKAMGVFRTGPKVKGYPKATCVLPPAEPGDKLDTMTCQATEGDLMVTMTVEGTRPLDKTTAAGLLSRQLDRIKDPGEAV</sequence>
<feature type="region of interest" description="Disordered" evidence="1">
    <location>
        <begin position="1"/>
        <end position="48"/>
    </location>
</feature>
<keyword evidence="4" id="KW-1185">Reference proteome</keyword>
<feature type="compositionally biased region" description="Low complexity" evidence="1">
    <location>
        <begin position="104"/>
        <end position="120"/>
    </location>
</feature>
<organism evidence="3 4">
    <name type="scientific">Actinacidiphila yanglinensis</name>
    <dbReference type="NCBI Taxonomy" id="310779"/>
    <lineage>
        <taxon>Bacteria</taxon>
        <taxon>Bacillati</taxon>
        <taxon>Actinomycetota</taxon>
        <taxon>Actinomycetes</taxon>
        <taxon>Kitasatosporales</taxon>
        <taxon>Streptomycetaceae</taxon>
        <taxon>Actinacidiphila</taxon>
    </lineage>
</organism>
<evidence type="ECO:0000313" key="3">
    <source>
        <dbReference type="EMBL" id="SEG88733.1"/>
    </source>
</evidence>
<evidence type="ECO:0000256" key="1">
    <source>
        <dbReference type="SAM" id="MobiDB-lite"/>
    </source>
</evidence>
<evidence type="ECO:0000313" key="4">
    <source>
        <dbReference type="Proteomes" id="UP000236754"/>
    </source>
</evidence>
<name>A0A1H6DVG3_9ACTN</name>
<reference evidence="3 4" key="1">
    <citation type="submission" date="2016-10" db="EMBL/GenBank/DDBJ databases">
        <authorList>
            <person name="de Groot N.N."/>
        </authorList>
    </citation>
    <scope>NUCLEOTIDE SEQUENCE [LARGE SCALE GENOMIC DNA]</scope>
    <source>
        <strain evidence="3 4">CGMCC 4.2023</strain>
    </source>
</reference>
<evidence type="ECO:0000256" key="2">
    <source>
        <dbReference type="SAM" id="Phobius"/>
    </source>
</evidence>
<dbReference type="AlphaFoldDB" id="A0A1H6DVG3"/>
<dbReference type="Proteomes" id="UP000236754">
    <property type="component" value="Unassembled WGS sequence"/>
</dbReference>
<dbReference type="OrthoDB" id="3853749at2"/>
<feature type="region of interest" description="Disordered" evidence="1">
    <location>
        <begin position="104"/>
        <end position="123"/>
    </location>
</feature>
<dbReference type="EMBL" id="FNVU01000019">
    <property type="protein sequence ID" value="SEG88733.1"/>
    <property type="molecule type" value="Genomic_DNA"/>
</dbReference>